<keyword evidence="2" id="KW-0808">Transferase</keyword>
<dbReference type="Proteomes" id="UP000183257">
    <property type="component" value="Unassembled WGS sequence"/>
</dbReference>
<evidence type="ECO:0000313" key="3">
    <source>
        <dbReference type="Proteomes" id="UP000183257"/>
    </source>
</evidence>
<name>A0A1K1LUX9_9FLAO</name>
<dbReference type="RefSeq" id="WP_072301800.1">
    <property type="nucleotide sequence ID" value="NZ_FPIY01000001.1"/>
</dbReference>
<reference evidence="3" key="1">
    <citation type="submission" date="2016-11" db="EMBL/GenBank/DDBJ databases">
        <authorList>
            <person name="Varghese N."/>
            <person name="Submissions S."/>
        </authorList>
    </citation>
    <scope>NUCLEOTIDE SEQUENCE [LARGE SCALE GENOMIC DNA]</scope>
    <source>
        <strain evidence="3">DSM 24786</strain>
    </source>
</reference>
<gene>
    <name evidence="2" type="ORF">SAMN05660313_00094</name>
</gene>
<dbReference type="CDD" id="cd04301">
    <property type="entry name" value="NAT_SF"/>
    <property type="match status" value="1"/>
</dbReference>
<feature type="domain" description="N-acetyltransferase" evidence="1">
    <location>
        <begin position="1"/>
        <end position="137"/>
    </location>
</feature>
<dbReference type="InterPro" id="IPR016181">
    <property type="entry name" value="Acyl_CoA_acyltransferase"/>
</dbReference>
<dbReference type="EMBL" id="FPIY01000001">
    <property type="protein sequence ID" value="SFW14684.1"/>
    <property type="molecule type" value="Genomic_DNA"/>
</dbReference>
<dbReference type="PROSITE" id="PS51186">
    <property type="entry name" value="GNAT"/>
    <property type="match status" value="1"/>
</dbReference>
<evidence type="ECO:0000259" key="1">
    <source>
        <dbReference type="PROSITE" id="PS51186"/>
    </source>
</evidence>
<evidence type="ECO:0000313" key="2">
    <source>
        <dbReference type="EMBL" id="SFW14684.1"/>
    </source>
</evidence>
<organism evidence="2 3">
    <name type="scientific">Cellulophaga fucicola</name>
    <dbReference type="NCBI Taxonomy" id="76595"/>
    <lineage>
        <taxon>Bacteria</taxon>
        <taxon>Pseudomonadati</taxon>
        <taxon>Bacteroidota</taxon>
        <taxon>Flavobacteriia</taxon>
        <taxon>Flavobacteriales</taxon>
        <taxon>Flavobacteriaceae</taxon>
        <taxon>Cellulophaga</taxon>
    </lineage>
</organism>
<protein>
    <submittedName>
        <fullName evidence="2">Acetyltransferase (GNAT) domain-containing protein</fullName>
    </submittedName>
</protein>
<dbReference type="InterPro" id="IPR000182">
    <property type="entry name" value="GNAT_dom"/>
</dbReference>
<sequence length="137" mass="16049">MIPKIIEITSEETLNIRHRTMWPNKPINYVKLENDDQGRHFGLFIDGKMVSVISLFVKNKAAQFRKFATLTDYQGKGYGTMLLNRIINIAEDEKLHKIWCNARTDKSDYYAKFGMILTKNRFVKGKIEYVVMKKVLN</sequence>
<keyword evidence="3" id="KW-1185">Reference proteome</keyword>
<proteinExistence type="predicted"/>
<dbReference type="SUPFAM" id="SSF55729">
    <property type="entry name" value="Acyl-CoA N-acyltransferases (Nat)"/>
    <property type="match status" value="1"/>
</dbReference>
<dbReference type="Gene3D" id="3.40.630.30">
    <property type="match status" value="1"/>
</dbReference>
<accession>A0A1K1LUX9</accession>
<dbReference type="Pfam" id="PF00583">
    <property type="entry name" value="Acetyltransf_1"/>
    <property type="match status" value="1"/>
</dbReference>
<dbReference type="STRING" id="76595.SAMN05660313_00094"/>
<dbReference type="GO" id="GO:0016747">
    <property type="term" value="F:acyltransferase activity, transferring groups other than amino-acyl groups"/>
    <property type="evidence" value="ECO:0007669"/>
    <property type="project" value="InterPro"/>
</dbReference>
<dbReference type="AlphaFoldDB" id="A0A1K1LUX9"/>